<dbReference type="Pfam" id="PF17921">
    <property type="entry name" value="Integrase_H2C2"/>
    <property type="match status" value="1"/>
</dbReference>
<dbReference type="AlphaFoldDB" id="A0A2I0KP29"/>
<dbReference type="InterPro" id="IPR041588">
    <property type="entry name" value="Integrase_H2C2"/>
</dbReference>
<gene>
    <name evidence="2" type="ORF">CRG98_009332</name>
</gene>
<reference evidence="2 3" key="1">
    <citation type="submission" date="2017-11" db="EMBL/GenBank/DDBJ databases">
        <title>De-novo sequencing of pomegranate (Punica granatum L.) genome.</title>
        <authorList>
            <person name="Akparov Z."/>
            <person name="Amiraslanov A."/>
            <person name="Hajiyeva S."/>
            <person name="Abbasov M."/>
            <person name="Kaur K."/>
            <person name="Hamwieh A."/>
            <person name="Solovyev V."/>
            <person name="Salamov A."/>
            <person name="Braich B."/>
            <person name="Kosarev P."/>
            <person name="Mahmoud A."/>
            <person name="Hajiyev E."/>
            <person name="Babayeva S."/>
            <person name="Izzatullayeva V."/>
            <person name="Mammadov A."/>
            <person name="Mammadov A."/>
            <person name="Sharifova S."/>
            <person name="Ojaghi J."/>
            <person name="Eynullazada K."/>
            <person name="Bayramov B."/>
            <person name="Abdulazimova A."/>
            <person name="Shahmuradov I."/>
        </authorList>
    </citation>
    <scope>NUCLEOTIDE SEQUENCE [LARGE SCALE GENOMIC DNA]</scope>
    <source>
        <strain evidence="3">cv. AG2017</strain>
        <tissue evidence="2">Leaf</tissue>
    </source>
</reference>
<dbReference type="InterPro" id="IPR012337">
    <property type="entry name" value="RNaseH-like_sf"/>
</dbReference>
<comment type="caution">
    <text evidence="2">The sequence shown here is derived from an EMBL/GenBank/DDBJ whole genome shotgun (WGS) entry which is preliminary data.</text>
</comment>
<dbReference type="Gene3D" id="3.30.420.10">
    <property type="entry name" value="Ribonuclease H-like superfamily/Ribonuclease H"/>
    <property type="match status" value="2"/>
</dbReference>
<evidence type="ECO:0000313" key="2">
    <source>
        <dbReference type="EMBL" id="PKI70255.1"/>
    </source>
</evidence>
<dbReference type="Proteomes" id="UP000233551">
    <property type="component" value="Unassembled WGS sequence"/>
</dbReference>
<dbReference type="SUPFAM" id="SSF53098">
    <property type="entry name" value="Ribonuclease H-like"/>
    <property type="match status" value="1"/>
</dbReference>
<dbReference type="PANTHER" id="PTHR35046:SF9">
    <property type="entry name" value="RNA-DIRECTED DNA POLYMERASE"/>
    <property type="match status" value="1"/>
</dbReference>
<protein>
    <recommendedName>
        <fullName evidence="1">Integrase zinc-binding domain-containing protein</fullName>
    </recommendedName>
</protein>
<evidence type="ECO:0000313" key="3">
    <source>
        <dbReference type="Proteomes" id="UP000233551"/>
    </source>
</evidence>
<name>A0A2I0KP29_PUNGR</name>
<dbReference type="Gene3D" id="1.10.340.70">
    <property type="match status" value="1"/>
</dbReference>
<proteinExistence type="predicted"/>
<keyword evidence="3" id="KW-1185">Reference proteome</keyword>
<dbReference type="STRING" id="22663.A0A2I0KP29"/>
<organism evidence="2 3">
    <name type="scientific">Punica granatum</name>
    <name type="common">Pomegranate</name>
    <dbReference type="NCBI Taxonomy" id="22663"/>
    <lineage>
        <taxon>Eukaryota</taxon>
        <taxon>Viridiplantae</taxon>
        <taxon>Streptophyta</taxon>
        <taxon>Embryophyta</taxon>
        <taxon>Tracheophyta</taxon>
        <taxon>Spermatophyta</taxon>
        <taxon>Magnoliopsida</taxon>
        <taxon>eudicotyledons</taxon>
        <taxon>Gunneridae</taxon>
        <taxon>Pentapetalae</taxon>
        <taxon>rosids</taxon>
        <taxon>malvids</taxon>
        <taxon>Myrtales</taxon>
        <taxon>Lythraceae</taxon>
        <taxon>Punica</taxon>
    </lineage>
</organism>
<accession>A0A2I0KP29</accession>
<dbReference type="InterPro" id="IPR036397">
    <property type="entry name" value="RNaseH_sf"/>
</dbReference>
<dbReference type="PANTHER" id="PTHR35046">
    <property type="entry name" value="ZINC KNUCKLE (CCHC-TYPE) FAMILY PROTEIN"/>
    <property type="match status" value="1"/>
</dbReference>
<dbReference type="EMBL" id="PGOL01000465">
    <property type="protein sequence ID" value="PKI70255.1"/>
    <property type="molecule type" value="Genomic_DNA"/>
</dbReference>
<feature type="domain" description="Integrase zinc-binding" evidence="1">
    <location>
        <begin position="2"/>
        <end position="41"/>
    </location>
</feature>
<dbReference type="GO" id="GO:0003676">
    <property type="term" value="F:nucleic acid binding"/>
    <property type="evidence" value="ECO:0007669"/>
    <property type="project" value="InterPro"/>
</dbReference>
<sequence length="174" mass="20607">MGHFGVVKTLDILREYFFWPHRKRVVERICSKCATCKKVKSTIKTHGMYMPLHVPNEPWTDLSMDFILGLPRSSKGCDSIFVVVDRFSKMNHFIPCRKTNDTTHIVDLFFREVVRLHGIHKTIGSDRDAKFLSHFWMLSTLLRTVIKKNYKYWEDCIPFIEFVYNRTVHSSTNF</sequence>
<evidence type="ECO:0000259" key="1">
    <source>
        <dbReference type="Pfam" id="PF17921"/>
    </source>
</evidence>